<dbReference type="InterPro" id="IPR019734">
    <property type="entry name" value="TPR_rpt"/>
</dbReference>
<protein>
    <recommendedName>
        <fullName evidence="3">Signal transduction histidine kinase internal region domain-containing protein</fullName>
    </recommendedName>
</protein>
<accession>A0ABM7S620</accession>
<evidence type="ECO:0000256" key="1">
    <source>
        <dbReference type="PROSITE-ProRule" id="PRU00339"/>
    </source>
</evidence>
<dbReference type="InterPro" id="IPR011990">
    <property type="entry name" value="TPR-like_helical_dom_sf"/>
</dbReference>
<dbReference type="Pfam" id="PF13424">
    <property type="entry name" value="TPR_12"/>
    <property type="match status" value="2"/>
</dbReference>
<sequence length="724" mass="82987">MKKNILLILVLFFFGEIIAQTQLVDSLKIKLRTHKKDTTRVNLLFDLAFETFQKDTKLANSYIVEAEQLSESLNFTKGKARINYLKGILENIKGDYVTSLKYFNLSLKHYKKINDKKGIASNYTAFGITHYDQAEYEKAIQSYLNALEIYENIGNKREVITCLINIGNVYSEIGDFDKAISNYNKALNKCKLINDENGISFIHSNLGILYKKQGNYYLAIENSNESLYYRKKTADTLEIAVTLNNLGEIYNSMKDVTKALLYHQKSLELALKQNNKKIIVANEINIGNIYKEQKEYKKALVNYNKSLETSSQINDLKSVAICFANIATIYLALENSTLARTNFIKANEISEDINNLPILTQSELGISETFLFEKNYQKALFYALKGRENAIKLDLLLEQRKAAELLSQIYYNIGNYKKALESHEQFKKLSDSLLNEENIKKIASIEYEFKYKKELNDAAERETKLTETVETTSKDLEKSQRNLLLGIITFLAVAMVLGSIIFYLKLRNSKAKTQNIITEQKLLRTQMTPHFIFNSLSVLQGMILNNEENKSVSYLSKFSKLLRITLENSRDKTVLLSHELEAVENYLSLQNIENEKITFQLYVDDAIEANAIKVPPMLIQPFVENAIEHAFKNQKENCIIEIKLTLVDSKLICVILDNGMGIDSSERNSNQNKKSLATKITKERLDYLSKDFKMDASITIEDRSKFDAQGTQVTIQMPYSKTEL</sequence>
<dbReference type="Proteomes" id="UP000825258">
    <property type="component" value="Chromosome"/>
</dbReference>
<dbReference type="Gene3D" id="1.25.40.10">
    <property type="entry name" value="Tetratricopeptide repeat domain"/>
    <property type="match status" value="3"/>
</dbReference>
<dbReference type="SUPFAM" id="SSF48452">
    <property type="entry name" value="TPR-like"/>
    <property type="match status" value="3"/>
</dbReference>
<reference evidence="4 5" key="1">
    <citation type="submission" date="2021-06" db="EMBL/GenBank/DDBJ databases">
        <title>Whole genome sequences of Flavobacterium sp. KK2020170 and assembly.</title>
        <authorList>
            <person name="Kitahara K."/>
            <person name="Miyoshi S."/>
            <person name="Uesaka K."/>
        </authorList>
    </citation>
    <scope>NUCLEOTIDE SEQUENCE [LARGE SCALE GENOMIC DNA]</scope>
    <source>
        <strain evidence="4 5">KK2020170</strain>
    </source>
</reference>
<organism evidence="4 5">
    <name type="scientific">Flavobacterium okayamense</name>
    <dbReference type="NCBI Taxonomy" id="2830782"/>
    <lineage>
        <taxon>Bacteria</taxon>
        <taxon>Pseudomonadati</taxon>
        <taxon>Bacteroidota</taxon>
        <taxon>Flavobacteriia</taxon>
        <taxon>Flavobacteriales</taxon>
        <taxon>Flavobacteriaceae</taxon>
        <taxon>Flavobacterium</taxon>
    </lineage>
</organism>
<keyword evidence="2" id="KW-0472">Membrane</keyword>
<dbReference type="RefSeq" id="WP_221258035.1">
    <property type="nucleotide sequence ID" value="NZ_AP024749.1"/>
</dbReference>
<dbReference type="InterPro" id="IPR010559">
    <property type="entry name" value="Sig_transdc_His_kin_internal"/>
</dbReference>
<feature type="repeat" description="TPR" evidence="1">
    <location>
        <begin position="240"/>
        <end position="273"/>
    </location>
</feature>
<dbReference type="PROSITE" id="PS50293">
    <property type="entry name" value="TPR_REGION"/>
    <property type="match status" value="1"/>
</dbReference>
<keyword evidence="2" id="KW-1133">Transmembrane helix</keyword>
<dbReference type="InterPro" id="IPR036890">
    <property type="entry name" value="HATPase_C_sf"/>
</dbReference>
<dbReference type="Gene3D" id="3.30.565.10">
    <property type="entry name" value="Histidine kinase-like ATPase, C-terminal domain"/>
    <property type="match status" value="1"/>
</dbReference>
<evidence type="ECO:0000256" key="2">
    <source>
        <dbReference type="SAM" id="Phobius"/>
    </source>
</evidence>
<keyword evidence="2" id="KW-0812">Transmembrane</keyword>
<dbReference type="PANTHER" id="PTHR10098">
    <property type="entry name" value="RAPSYN-RELATED"/>
    <property type="match status" value="1"/>
</dbReference>
<proteinExistence type="predicted"/>
<feature type="repeat" description="TPR" evidence="1">
    <location>
        <begin position="160"/>
        <end position="193"/>
    </location>
</feature>
<dbReference type="SMART" id="SM00028">
    <property type="entry name" value="TPR"/>
    <property type="match status" value="8"/>
</dbReference>
<feature type="repeat" description="TPR" evidence="1">
    <location>
        <begin position="280"/>
        <end position="313"/>
    </location>
</feature>
<dbReference type="Pfam" id="PF13181">
    <property type="entry name" value="TPR_8"/>
    <property type="match status" value="1"/>
</dbReference>
<dbReference type="SUPFAM" id="SSF55874">
    <property type="entry name" value="ATPase domain of HSP90 chaperone/DNA topoisomerase II/histidine kinase"/>
    <property type="match status" value="1"/>
</dbReference>
<evidence type="ECO:0000313" key="4">
    <source>
        <dbReference type="EMBL" id="BCY28930.1"/>
    </source>
</evidence>
<keyword evidence="1" id="KW-0802">TPR repeat</keyword>
<evidence type="ECO:0000313" key="5">
    <source>
        <dbReference type="Proteomes" id="UP000825258"/>
    </source>
</evidence>
<keyword evidence="5" id="KW-1185">Reference proteome</keyword>
<dbReference type="EMBL" id="AP024749">
    <property type="protein sequence ID" value="BCY28930.1"/>
    <property type="molecule type" value="Genomic_DNA"/>
</dbReference>
<gene>
    <name evidence="4" type="ORF">KK2020170_17980</name>
</gene>
<feature type="domain" description="Signal transduction histidine kinase internal region" evidence="3">
    <location>
        <begin position="519"/>
        <end position="593"/>
    </location>
</feature>
<evidence type="ECO:0000259" key="3">
    <source>
        <dbReference type="Pfam" id="PF06580"/>
    </source>
</evidence>
<feature type="transmembrane region" description="Helical" evidence="2">
    <location>
        <begin position="483"/>
        <end position="504"/>
    </location>
</feature>
<feature type="repeat" description="TPR" evidence="1">
    <location>
        <begin position="120"/>
        <end position="153"/>
    </location>
</feature>
<dbReference type="Pfam" id="PF06580">
    <property type="entry name" value="His_kinase"/>
    <property type="match status" value="1"/>
</dbReference>
<dbReference type="PROSITE" id="PS50005">
    <property type="entry name" value="TPR"/>
    <property type="match status" value="4"/>
</dbReference>
<name>A0ABM7S620_9FLAO</name>